<dbReference type="SUPFAM" id="SSF56112">
    <property type="entry name" value="Protein kinase-like (PK-like)"/>
    <property type="match status" value="1"/>
</dbReference>
<feature type="domain" description="PASTA" evidence="11">
    <location>
        <begin position="357"/>
        <end position="421"/>
    </location>
</feature>
<feature type="domain" description="Protein kinase" evidence="10">
    <location>
        <begin position="17"/>
        <end position="278"/>
    </location>
</feature>
<dbReference type="FunFam" id="3.30.200.20:FF:000035">
    <property type="entry name" value="Serine/threonine protein kinase Stk1"/>
    <property type="match status" value="1"/>
</dbReference>
<dbReference type="PANTHER" id="PTHR43289:SF34">
    <property type="entry name" value="SERINE_THREONINE-PROTEIN KINASE YBDM-RELATED"/>
    <property type="match status" value="1"/>
</dbReference>
<evidence type="ECO:0000256" key="5">
    <source>
        <dbReference type="ARBA" id="ARBA00022777"/>
    </source>
</evidence>
<evidence type="ECO:0000259" key="10">
    <source>
        <dbReference type="PROSITE" id="PS50011"/>
    </source>
</evidence>
<proteinExistence type="predicted"/>
<evidence type="ECO:0000256" key="8">
    <source>
        <dbReference type="ARBA" id="ARBA00048679"/>
    </source>
</evidence>
<sequence length="622" mass="65413">MSTTAPSLVGRTVDRRYVVRGHIADGGMGSVYVALDQRLDREVALKIMRADLARDEAFVERFRREARSAARLNHPNVVAVTDQGQDKNHVFLAMELVRGRTLRDVIRDDAPLPLRQSLDIVDGILQALSAAHRAGLVHRDIKPENVIIGDSGVKVADFGLARAVTTETLTTDNDVLLGTAAYLSPEQVEFGRADERSDVYSTGLLLFELLTGEKAFPGDVPIHVAYQHVHGSMPIASDAVPTVPPQIDELIARATSRNPEDRPENATAFLQELRHTRTLLDPDAMDTAPAAAVAVAGDPNRTDPLGAGSTRQLRRAELPVVEAPPRRRRNRLVLMVLAVIVVLGALGGWLFTAGPLGSVTMPRVVGMSQSAATTRVHHAGLGTRIEQIFSENIPVGTVVSTSPKAGGSARRDSDAVLRISKGPLRFTVPSVVLRPQADATAAIKAAGLSLGSVTQAYSDTVPSGQVISTDPAAGTSQKPGTAVDVVVSKGKQPIAIPNVTNQTKAAAQTTLTGLGLNVSFAADQNSSTVPSGEVISESPGQGGTAYKGDTITLTISKGPVMVTVPKVIGDSSSAAKKALEAAGFKVKVNYPLLIPVLFVVQGQSVSGGSQAPQGSTITIDVV</sequence>
<dbReference type="RefSeq" id="WP_246104536.1">
    <property type="nucleotide sequence ID" value="NZ_VIVQ01000001.1"/>
</dbReference>
<dbReference type="InterPro" id="IPR005543">
    <property type="entry name" value="PASTA_dom"/>
</dbReference>
<evidence type="ECO:0000256" key="4">
    <source>
        <dbReference type="ARBA" id="ARBA00022741"/>
    </source>
</evidence>
<keyword evidence="3" id="KW-0808">Transferase</keyword>
<protein>
    <recommendedName>
        <fullName evidence="1">non-specific serine/threonine protein kinase</fullName>
        <ecNumber evidence="1">2.7.11.1</ecNumber>
    </recommendedName>
</protein>
<keyword evidence="9" id="KW-1133">Transmembrane helix</keyword>
<gene>
    <name evidence="12" type="ORF">BKA23_1833</name>
</gene>
<dbReference type="GO" id="GO:0004674">
    <property type="term" value="F:protein serine/threonine kinase activity"/>
    <property type="evidence" value="ECO:0007669"/>
    <property type="project" value="UniProtKB-KW"/>
</dbReference>
<dbReference type="EMBL" id="VIVQ01000001">
    <property type="protein sequence ID" value="TWE13005.1"/>
    <property type="molecule type" value="Genomic_DNA"/>
</dbReference>
<organism evidence="12 13">
    <name type="scientific">Rudaeicoccus suwonensis</name>
    <dbReference type="NCBI Taxonomy" id="657409"/>
    <lineage>
        <taxon>Bacteria</taxon>
        <taxon>Bacillati</taxon>
        <taxon>Actinomycetota</taxon>
        <taxon>Actinomycetes</taxon>
        <taxon>Micrococcales</taxon>
        <taxon>Dermacoccaceae</taxon>
        <taxon>Rudaeicoccus</taxon>
    </lineage>
</organism>
<dbReference type="Proteomes" id="UP000318297">
    <property type="component" value="Unassembled WGS sequence"/>
</dbReference>
<evidence type="ECO:0000256" key="2">
    <source>
        <dbReference type="ARBA" id="ARBA00022527"/>
    </source>
</evidence>
<dbReference type="PANTHER" id="PTHR43289">
    <property type="entry name" value="MITOGEN-ACTIVATED PROTEIN KINASE KINASE KINASE 20-RELATED"/>
    <property type="match status" value="1"/>
</dbReference>
<dbReference type="PROSITE" id="PS00108">
    <property type="entry name" value="PROTEIN_KINASE_ST"/>
    <property type="match status" value="1"/>
</dbReference>
<reference evidence="12 13" key="1">
    <citation type="submission" date="2019-06" db="EMBL/GenBank/DDBJ databases">
        <title>Sequencing the genomes of 1000 actinobacteria strains.</title>
        <authorList>
            <person name="Klenk H.-P."/>
        </authorList>
    </citation>
    <scope>NUCLEOTIDE SEQUENCE [LARGE SCALE GENOMIC DNA]</scope>
    <source>
        <strain evidence="12 13">DSM 19560</strain>
    </source>
</reference>
<dbReference type="SMART" id="SM00220">
    <property type="entry name" value="S_TKc"/>
    <property type="match status" value="1"/>
</dbReference>
<dbReference type="Pfam" id="PF00069">
    <property type="entry name" value="Pkinase"/>
    <property type="match status" value="1"/>
</dbReference>
<comment type="catalytic activity">
    <reaction evidence="7">
        <text>L-threonyl-[protein] + ATP = O-phospho-L-threonyl-[protein] + ADP + H(+)</text>
        <dbReference type="Rhea" id="RHEA:46608"/>
        <dbReference type="Rhea" id="RHEA-COMP:11060"/>
        <dbReference type="Rhea" id="RHEA-COMP:11605"/>
        <dbReference type="ChEBI" id="CHEBI:15378"/>
        <dbReference type="ChEBI" id="CHEBI:30013"/>
        <dbReference type="ChEBI" id="CHEBI:30616"/>
        <dbReference type="ChEBI" id="CHEBI:61977"/>
        <dbReference type="ChEBI" id="CHEBI:456216"/>
        <dbReference type="EC" id="2.7.11.1"/>
    </reaction>
</comment>
<feature type="domain" description="PASTA" evidence="11">
    <location>
        <begin position="422"/>
        <end position="489"/>
    </location>
</feature>
<accession>A0A561EBL7</accession>
<dbReference type="InterPro" id="IPR008271">
    <property type="entry name" value="Ser/Thr_kinase_AS"/>
</dbReference>
<evidence type="ECO:0000256" key="7">
    <source>
        <dbReference type="ARBA" id="ARBA00047899"/>
    </source>
</evidence>
<dbReference type="SMART" id="SM00740">
    <property type="entry name" value="PASTA"/>
    <property type="match status" value="4"/>
</dbReference>
<keyword evidence="9" id="KW-0812">Transmembrane</keyword>
<dbReference type="Gene3D" id="3.30.200.20">
    <property type="entry name" value="Phosphorylase Kinase, domain 1"/>
    <property type="match status" value="1"/>
</dbReference>
<dbReference type="PROSITE" id="PS51178">
    <property type="entry name" value="PASTA"/>
    <property type="match status" value="4"/>
</dbReference>
<keyword evidence="2" id="KW-0723">Serine/threonine-protein kinase</keyword>
<keyword evidence="5 12" id="KW-0418">Kinase</keyword>
<evidence type="ECO:0000259" key="11">
    <source>
        <dbReference type="PROSITE" id="PS51178"/>
    </source>
</evidence>
<dbReference type="PROSITE" id="PS50011">
    <property type="entry name" value="PROTEIN_KINASE_DOM"/>
    <property type="match status" value="1"/>
</dbReference>
<keyword evidence="6" id="KW-0067">ATP-binding</keyword>
<evidence type="ECO:0000313" key="13">
    <source>
        <dbReference type="Proteomes" id="UP000318297"/>
    </source>
</evidence>
<feature type="domain" description="PASTA" evidence="11">
    <location>
        <begin position="490"/>
        <end position="557"/>
    </location>
</feature>
<feature type="transmembrane region" description="Helical" evidence="9">
    <location>
        <begin position="332"/>
        <end position="351"/>
    </location>
</feature>
<dbReference type="FunFam" id="1.10.510.10:FF:000021">
    <property type="entry name" value="Serine/threonine protein kinase"/>
    <property type="match status" value="1"/>
</dbReference>
<comment type="catalytic activity">
    <reaction evidence="8">
        <text>L-seryl-[protein] + ATP = O-phospho-L-seryl-[protein] + ADP + H(+)</text>
        <dbReference type="Rhea" id="RHEA:17989"/>
        <dbReference type="Rhea" id="RHEA-COMP:9863"/>
        <dbReference type="Rhea" id="RHEA-COMP:11604"/>
        <dbReference type="ChEBI" id="CHEBI:15378"/>
        <dbReference type="ChEBI" id="CHEBI:29999"/>
        <dbReference type="ChEBI" id="CHEBI:30616"/>
        <dbReference type="ChEBI" id="CHEBI:83421"/>
        <dbReference type="ChEBI" id="CHEBI:456216"/>
        <dbReference type="EC" id="2.7.11.1"/>
    </reaction>
</comment>
<dbReference type="InterPro" id="IPR000719">
    <property type="entry name" value="Prot_kinase_dom"/>
</dbReference>
<feature type="domain" description="PASTA" evidence="11">
    <location>
        <begin position="558"/>
        <end position="622"/>
    </location>
</feature>
<dbReference type="GO" id="GO:0045717">
    <property type="term" value="P:negative regulation of fatty acid biosynthetic process"/>
    <property type="evidence" value="ECO:0007669"/>
    <property type="project" value="UniProtKB-ARBA"/>
</dbReference>
<keyword evidence="9" id="KW-0472">Membrane</keyword>
<evidence type="ECO:0000256" key="1">
    <source>
        <dbReference type="ARBA" id="ARBA00012513"/>
    </source>
</evidence>
<keyword evidence="13" id="KW-1185">Reference proteome</keyword>
<evidence type="ECO:0000256" key="6">
    <source>
        <dbReference type="ARBA" id="ARBA00022840"/>
    </source>
</evidence>
<dbReference type="Gene3D" id="1.10.510.10">
    <property type="entry name" value="Transferase(Phosphotransferase) domain 1"/>
    <property type="match status" value="1"/>
</dbReference>
<name>A0A561EBL7_9MICO</name>
<comment type="caution">
    <text evidence="12">The sequence shown here is derived from an EMBL/GenBank/DDBJ whole genome shotgun (WGS) entry which is preliminary data.</text>
</comment>
<evidence type="ECO:0000313" key="12">
    <source>
        <dbReference type="EMBL" id="TWE13005.1"/>
    </source>
</evidence>
<dbReference type="NCBIfam" id="NF033483">
    <property type="entry name" value="PknB_PASTA_kin"/>
    <property type="match status" value="1"/>
</dbReference>
<dbReference type="GO" id="GO:0005524">
    <property type="term" value="F:ATP binding"/>
    <property type="evidence" value="ECO:0007669"/>
    <property type="project" value="UniProtKB-KW"/>
</dbReference>
<evidence type="ECO:0000256" key="3">
    <source>
        <dbReference type="ARBA" id="ARBA00022679"/>
    </source>
</evidence>
<keyword evidence="4" id="KW-0547">Nucleotide-binding</keyword>
<dbReference type="InterPro" id="IPR011009">
    <property type="entry name" value="Kinase-like_dom_sf"/>
</dbReference>
<dbReference type="Gene3D" id="3.30.10.20">
    <property type="match status" value="4"/>
</dbReference>
<dbReference type="EC" id="2.7.11.1" evidence="1"/>
<dbReference type="CDD" id="cd14014">
    <property type="entry name" value="STKc_PknB_like"/>
    <property type="match status" value="1"/>
</dbReference>
<dbReference type="Pfam" id="PF03793">
    <property type="entry name" value="PASTA"/>
    <property type="match status" value="4"/>
</dbReference>
<dbReference type="AlphaFoldDB" id="A0A561EBL7"/>
<evidence type="ECO:0000256" key="9">
    <source>
        <dbReference type="SAM" id="Phobius"/>
    </source>
</evidence>
<dbReference type="CDD" id="cd06577">
    <property type="entry name" value="PASTA_pknB"/>
    <property type="match status" value="4"/>
</dbReference>